<dbReference type="InterPro" id="IPR016181">
    <property type="entry name" value="Acyl_CoA_acyltransferase"/>
</dbReference>
<proteinExistence type="predicted"/>
<name>A0ABT2E4Q0_9ENTR</name>
<dbReference type="InterPro" id="IPR000182">
    <property type="entry name" value="GNAT_dom"/>
</dbReference>
<dbReference type="Proteomes" id="UP001205357">
    <property type="component" value="Unassembled WGS sequence"/>
</dbReference>
<comment type="caution">
    <text evidence="2">The sequence shown here is derived from an EMBL/GenBank/DDBJ whole genome shotgun (WGS) entry which is preliminary data.</text>
</comment>
<gene>
    <name evidence="2" type="ORF">MUU47_17365</name>
</gene>
<dbReference type="PROSITE" id="PS51186">
    <property type="entry name" value="GNAT"/>
    <property type="match status" value="1"/>
</dbReference>
<keyword evidence="3" id="KW-1185">Reference proteome</keyword>
<dbReference type="Pfam" id="PF13302">
    <property type="entry name" value="Acetyltransf_3"/>
    <property type="match status" value="1"/>
</dbReference>
<dbReference type="Gene3D" id="3.40.630.30">
    <property type="match status" value="1"/>
</dbReference>
<feature type="domain" description="N-acetyltransferase" evidence="1">
    <location>
        <begin position="7"/>
        <end position="175"/>
    </location>
</feature>
<dbReference type="InterPro" id="IPR051531">
    <property type="entry name" value="N-acetyltransferase"/>
</dbReference>
<evidence type="ECO:0000313" key="2">
    <source>
        <dbReference type="EMBL" id="MCS2162856.1"/>
    </source>
</evidence>
<evidence type="ECO:0000259" key="1">
    <source>
        <dbReference type="PROSITE" id="PS51186"/>
    </source>
</evidence>
<reference evidence="2 3" key="1">
    <citation type="submission" date="2022-04" db="EMBL/GenBank/DDBJ databases">
        <title>Proposal of a three novel species of Scandinavium, Scandinavium hiltneri, Scandinavium manionii, Scandinavium tedordense.</title>
        <authorList>
            <person name="Maddock D.W."/>
            <person name="Brady C.L."/>
            <person name="Denman S."/>
            <person name="Arnold D."/>
        </authorList>
    </citation>
    <scope>NUCLEOTIDE SEQUENCE [LARGE SCALE GENOMIC DNA]</scope>
    <source>
        <strain evidence="2 3">H11S7</strain>
    </source>
</reference>
<dbReference type="PANTHER" id="PTHR43792">
    <property type="entry name" value="GNAT FAMILY, PUTATIVE (AFU_ORTHOLOGUE AFUA_3G00765)-RELATED-RELATED"/>
    <property type="match status" value="1"/>
</dbReference>
<sequence>MLETNRLILRQWKESDLEPFAELNADPEVMTYFPATLSREESDNLAGRFKAAIELNQGWGFWAAELKATKEFVGCVGLAHQPDRFDFSPCIEIGWRLSKKFWHQGIAKEAAEATLAYAFNVLKLYEIVSFTSIHNVPSENLMKRLGMYKQGHFFHPALHRGHHLSEHVLYKISNVNGGL</sequence>
<accession>A0ABT2E4Q0</accession>
<protein>
    <submittedName>
        <fullName evidence="2">GNAT family N-acetyltransferase</fullName>
    </submittedName>
</protein>
<dbReference type="EMBL" id="JALIGE010000076">
    <property type="protein sequence ID" value="MCS2162856.1"/>
    <property type="molecule type" value="Genomic_DNA"/>
</dbReference>
<dbReference type="RefSeq" id="WP_258989405.1">
    <property type="nucleotide sequence ID" value="NZ_JALIGE010000076.1"/>
</dbReference>
<dbReference type="SUPFAM" id="SSF55729">
    <property type="entry name" value="Acyl-CoA N-acyltransferases (Nat)"/>
    <property type="match status" value="1"/>
</dbReference>
<evidence type="ECO:0000313" key="3">
    <source>
        <dbReference type="Proteomes" id="UP001205357"/>
    </source>
</evidence>
<organism evidence="2 3">
    <name type="scientific">Scandinavium hiltneri</name>
    <dbReference type="NCBI Taxonomy" id="2926519"/>
    <lineage>
        <taxon>Bacteria</taxon>
        <taxon>Pseudomonadati</taxon>
        <taxon>Pseudomonadota</taxon>
        <taxon>Gammaproteobacteria</taxon>
        <taxon>Enterobacterales</taxon>
        <taxon>Enterobacteriaceae</taxon>
        <taxon>Scandinavium</taxon>
    </lineage>
</organism>
<dbReference type="PANTHER" id="PTHR43792:SF1">
    <property type="entry name" value="N-ACETYLTRANSFERASE DOMAIN-CONTAINING PROTEIN"/>
    <property type="match status" value="1"/>
</dbReference>